<dbReference type="Proteomes" id="UP001159364">
    <property type="component" value="Linkage Group LG06"/>
</dbReference>
<dbReference type="InterPro" id="IPR055285">
    <property type="entry name" value="ANKRD13_C"/>
</dbReference>
<dbReference type="AlphaFoldDB" id="A0AAV8T939"/>
<evidence type="ECO:0000313" key="5">
    <source>
        <dbReference type="EMBL" id="KAJ8762819.1"/>
    </source>
</evidence>
<sequence length="365" mass="42357">MVGIEIWRYAHSPVHKAIAIRHYASLRKILMGLPRLCDLAEIQNEEASVAEEGKADAISVVIDRHDVLNRDTPLHLTIKMGDEIFIEMFMVSGSYWSLQNEQGITLIIIRHYQPLTWAKWYKRLPRLVGTMRRMRDFYMEITFHFMSSVIPFISRIAPSYTYKIWKRGANLRAYMTLARFDGFKIMQSDQSILFLGDGSEDGKVPPGVLCMISHKDKKVMNALDGAGSLATEEEVRQELAAMSQTNIFKPRIDVPQDILLPQLTRRRQEKMEMVHRKQSIKSRRVPRAKIDDGFFSSCNENETESEELNEILLAEELILILFPNIIYCNLYHVQIIRAQIDYCSYPVRTFYLPPNWYESQVSQTG</sequence>
<evidence type="ECO:0000256" key="2">
    <source>
        <dbReference type="ARBA" id="ARBA00022737"/>
    </source>
</evidence>
<dbReference type="InterPro" id="IPR021832">
    <property type="entry name" value="ANKRD13"/>
</dbReference>
<feature type="domain" description="Ankyrin repeat" evidence="4">
    <location>
        <begin position="172"/>
        <end position="276"/>
    </location>
</feature>
<comment type="subcellular location">
    <subcellularLocation>
        <location evidence="1">Endomembrane system</location>
    </subcellularLocation>
</comment>
<name>A0AAV8T939_9ROSI</name>
<evidence type="ECO:0000259" key="4">
    <source>
        <dbReference type="Pfam" id="PF11904"/>
    </source>
</evidence>
<keyword evidence="2" id="KW-0677">Repeat</keyword>
<reference evidence="5 6" key="1">
    <citation type="submission" date="2021-09" db="EMBL/GenBank/DDBJ databases">
        <title>Genomic insights and catalytic innovation underlie evolution of tropane alkaloids biosynthesis.</title>
        <authorList>
            <person name="Wang Y.-J."/>
            <person name="Tian T."/>
            <person name="Huang J.-P."/>
            <person name="Huang S.-X."/>
        </authorList>
    </citation>
    <scope>NUCLEOTIDE SEQUENCE [LARGE SCALE GENOMIC DNA]</scope>
    <source>
        <strain evidence="5">KIB-2018</strain>
        <tissue evidence="5">Leaf</tissue>
    </source>
</reference>
<dbReference type="GO" id="GO:0005737">
    <property type="term" value="C:cytoplasm"/>
    <property type="evidence" value="ECO:0007669"/>
    <property type="project" value="TreeGrafter"/>
</dbReference>
<dbReference type="PANTHER" id="PTHR12447">
    <property type="entry name" value="ANKYRIN REPEAT DOMAIN-CONTAINING PROTEIN 13"/>
    <property type="match status" value="1"/>
</dbReference>
<organism evidence="5 6">
    <name type="scientific">Erythroxylum novogranatense</name>
    <dbReference type="NCBI Taxonomy" id="1862640"/>
    <lineage>
        <taxon>Eukaryota</taxon>
        <taxon>Viridiplantae</taxon>
        <taxon>Streptophyta</taxon>
        <taxon>Embryophyta</taxon>
        <taxon>Tracheophyta</taxon>
        <taxon>Spermatophyta</taxon>
        <taxon>Magnoliopsida</taxon>
        <taxon>eudicotyledons</taxon>
        <taxon>Gunneridae</taxon>
        <taxon>Pentapetalae</taxon>
        <taxon>rosids</taxon>
        <taxon>fabids</taxon>
        <taxon>Malpighiales</taxon>
        <taxon>Erythroxylaceae</taxon>
        <taxon>Erythroxylum</taxon>
    </lineage>
</organism>
<proteinExistence type="predicted"/>
<dbReference type="Pfam" id="PF11904">
    <property type="entry name" value="ANKRD13_C"/>
    <property type="match status" value="1"/>
</dbReference>
<evidence type="ECO:0000256" key="1">
    <source>
        <dbReference type="ARBA" id="ARBA00004308"/>
    </source>
</evidence>
<protein>
    <recommendedName>
        <fullName evidence="4">Ankyrin repeat domain-containing protein</fullName>
    </recommendedName>
</protein>
<evidence type="ECO:0000313" key="6">
    <source>
        <dbReference type="Proteomes" id="UP001159364"/>
    </source>
</evidence>
<evidence type="ECO:0000256" key="3">
    <source>
        <dbReference type="ARBA" id="ARBA00023136"/>
    </source>
</evidence>
<keyword evidence="3" id="KW-0472">Membrane</keyword>
<dbReference type="EMBL" id="JAIWQS010000006">
    <property type="protein sequence ID" value="KAJ8762819.1"/>
    <property type="molecule type" value="Genomic_DNA"/>
</dbReference>
<dbReference type="GO" id="GO:0012505">
    <property type="term" value="C:endomembrane system"/>
    <property type="evidence" value="ECO:0007669"/>
    <property type="project" value="UniProtKB-SubCell"/>
</dbReference>
<accession>A0AAV8T939</accession>
<dbReference type="PANTHER" id="PTHR12447:SF35">
    <property type="entry name" value="ANKYRIN REPEAT FAMILY PROTEIN"/>
    <property type="match status" value="1"/>
</dbReference>
<gene>
    <name evidence="5" type="ORF">K2173_022948</name>
</gene>
<keyword evidence="6" id="KW-1185">Reference proteome</keyword>
<comment type="caution">
    <text evidence="5">The sequence shown here is derived from an EMBL/GenBank/DDBJ whole genome shotgun (WGS) entry which is preliminary data.</text>
</comment>